<protein>
    <recommendedName>
        <fullName evidence="5">DNA-binding protein</fullName>
    </recommendedName>
</protein>
<dbReference type="Proteomes" id="UP000051008">
    <property type="component" value="Unassembled WGS sequence"/>
</dbReference>
<evidence type="ECO:0000313" key="4">
    <source>
        <dbReference type="Proteomes" id="UP000051008"/>
    </source>
</evidence>
<evidence type="ECO:0008006" key="5">
    <source>
        <dbReference type="Google" id="ProtNLM"/>
    </source>
</evidence>
<dbReference type="Pfam" id="PF08348">
    <property type="entry name" value="PAS_6"/>
    <property type="match status" value="1"/>
</dbReference>
<dbReference type="PANTHER" id="PTHR35568:SF1">
    <property type="entry name" value="TRANSCRIPTIONAL REGULATOR DAUR"/>
    <property type="match status" value="1"/>
</dbReference>
<dbReference type="InterPro" id="IPR039446">
    <property type="entry name" value="DauR-like"/>
</dbReference>
<dbReference type="EMBL" id="AYYP01000030">
    <property type="protein sequence ID" value="KRM64508.1"/>
    <property type="molecule type" value="Genomic_DNA"/>
</dbReference>
<dbReference type="PANTHER" id="PTHR35568">
    <property type="entry name" value="TRANSCRIPTIONAL REGULATOR DAUR"/>
    <property type="match status" value="1"/>
</dbReference>
<comment type="caution">
    <text evidence="3">The sequence shown here is derived from an EMBL/GenBank/DDBJ whole genome shotgun (WGS) entry which is preliminary data.</text>
</comment>
<name>A0A0R2AMV3_9LACO</name>
<keyword evidence="4" id="KW-1185">Reference proteome</keyword>
<gene>
    <name evidence="3" type="ORF">FC14_GL001784</name>
</gene>
<feature type="domain" description="Transcriptional regulator DauR-like HTH" evidence="2">
    <location>
        <begin position="161"/>
        <end position="222"/>
    </location>
</feature>
<dbReference type="OrthoDB" id="9796595at2"/>
<evidence type="ECO:0000259" key="1">
    <source>
        <dbReference type="Pfam" id="PF08348"/>
    </source>
</evidence>
<dbReference type="PATRIC" id="fig|1423718.3.peg.1855"/>
<evidence type="ECO:0000259" key="2">
    <source>
        <dbReference type="Pfam" id="PF13309"/>
    </source>
</evidence>
<sequence length="229" mass="25935">MESNEIRTYIESFIPLVKFIASILGPNSEVVLNDVTDLEHSVIHIENANITHRKIGDPASNLALRTIKAGKKENRDFIANYRGRAGNTNLRSSTYFIRYQGQIVAMICVNTDQSSLNNLTKQLELVNQAFNLPTHSLEGYDDPNQSQEPVEHFNQSNDSFLKNVVADKCQELNVSVKYLRKKDKLAIIQTLYNDGYFLLKDSVAHVAAELSTSIPTVYRYLNQVKKLDN</sequence>
<accession>A0A0R2AMV3</accession>
<feature type="domain" description="YheO-like" evidence="1">
    <location>
        <begin position="11"/>
        <end position="120"/>
    </location>
</feature>
<evidence type="ECO:0000313" key="3">
    <source>
        <dbReference type="EMBL" id="KRM64508.1"/>
    </source>
</evidence>
<reference evidence="3 4" key="1">
    <citation type="journal article" date="2015" name="Genome Announc.">
        <title>Expanding the biotechnology potential of lactobacilli through comparative genomics of 213 strains and associated genera.</title>
        <authorList>
            <person name="Sun Z."/>
            <person name="Harris H.M."/>
            <person name="McCann A."/>
            <person name="Guo C."/>
            <person name="Argimon S."/>
            <person name="Zhang W."/>
            <person name="Yang X."/>
            <person name="Jeffery I.B."/>
            <person name="Cooney J.C."/>
            <person name="Kagawa T.F."/>
            <person name="Liu W."/>
            <person name="Song Y."/>
            <person name="Salvetti E."/>
            <person name="Wrobel A."/>
            <person name="Rasinkangas P."/>
            <person name="Parkhill J."/>
            <person name="Rea M.C."/>
            <person name="O'Sullivan O."/>
            <person name="Ritari J."/>
            <person name="Douillard F.P."/>
            <person name="Paul Ross R."/>
            <person name="Yang R."/>
            <person name="Briner A.E."/>
            <person name="Felis G.E."/>
            <person name="de Vos W.M."/>
            <person name="Barrangou R."/>
            <person name="Klaenhammer T.R."/>
            <person name="Caufield P.W."/>
            <person name="Cui Y."/>
            <person name="Zhang H."/>
            <person name="O'Toole P.W."/>
        </authorList>
    </citation>
    <scope>NUCLEOTIDE SEQUENCE [LARGE SCALE GENOMIC DNA]</scope>
    <source>
        <strain evidence="3 4">DSM 20509</strain>
    </source>
</reference>
<dbReference type="AlphaFoldDB" id="A0A0R2AMV3"/>
<organism evidence="3 4">
    <name type="scientific">Ligilactobacillus agilis DSM 20509</name>
    <dbReference type="NCBI Taxonomy" id="1423718"/>
    <lineage>
        <taxon>Bacteria</taxon>
        <taxon>Bacillati</taxon>
        <taxon>Bacillota</taxon>
        <taxon>Bacilli</taxon>
        <taxon>Lactobacillales</taxon>
        <taxon>Lactobacillaceae</taxon>
        <taxon>Ligilactobacillus</taxon>
    </lineage>
</organism>
<dbReference type="RefSeq" id="WP_056976627.1">
    <property type="nucleotide sequence ID" value="NZ_AYYP01000030.1"/>
</dbReference>
<dbReference type="Pfam" id="PF13309">
    <property type="entry name" value="HTH_22"/>
    <property type="match status" value="1"/>
</dbReference>
<proteinExistence type="predicted"/>
<dbReference type="InterPro" id="IPR013559">
    <property type="entry name" value="YheO"/>
</dbReference>
<dbReference type="InterPro" id="IPR039445">
    <property type="entry name" value="DauR-like_HTH"/>
</dbReference>